<gene>
    <name evidence="3" type="ORF">A2358_04370</name>
</gene>
<sequence length="255" mass="28995">MKQFLLDLLFPKFCLGCKREGSYLCEDCRSLLDITQFYYCLCSRNHQTIPPNEKYGKCSRCQNKKLSGLYFALPYKEGHITKKLIYKFKYKPYLKDLAKTLAGILIEHFIITQKNTDAIWKNSVLVPVPLDKKKIKIRGYNQSEELAKELSKVLQVPIISDVLIKTKITSPQMELKKEAREKNLLGAFAVSDSSVIASEVRPLGDERGNPESIKNKKIFLVDDVYTTGCTMEECARVLRDAGAKSVWGIAIAREG</sequence>
<feature type="domain" description="Phosphoribosyltransferase" evidence="2">
    <location>
        <begin position="145"/>
        <end position="246"/>
    </location>
</feature>
<comment type="caution">
    <text evidence="3">The sequence shown here is derived from an EMBL/GenBank/DDBJ whole genome shotgun (WGS) entry which is preliminary data.</text>
</comment>
<evidence type="ECO:0000313" key="3">
    <source>
        <dbReference type="EMBL" id="OGZ79485.1"/>
    </source>
</evidence>
<accession>A0A1G2IXB5</accession>
<name>A0A1G2IXB5_9BACT</name>
<evidence type="ECO:0000313" key="4">
    <source>
        <dbReference type="Proteomes" id="UP000178650"/>
    </source>
</evidence>
<evidence type="ECO:0000259" key="2">
    <source>
        <dbReference type="Pfam" id="PF00156"/>
    </source>
</evidence>
<dbReference type="PANTHER" id="PTHR47505:SF1">
    <property type="entry name" value="DNA UTILIZATION PROTEIN YHGH"/>
    <property type="match status" value="1"/>
</dbReference>
<protein>
    <recommendedName>
        <fullName evidence="2">Phosphoribosyltransferase domain-containing protein</fullName>
    </recommendedName>
</protein>
<evidence type="ECO:0000256" key="1">
    <source>
        <dbReference type="ARBA" id="ARBA00008007"/>
    </source>
</evidence>
<dbReference type="SUPFAM" id="SSF53271">
    <property type="entry name" value="PRTase-like"/>
    <property type="match status" value="1"/>
</dbReference>
<dbReference type="AlphaFoldDB" id="A0A1G2IXB5"/>
<dbReference type="InterPro" id="IPR051910">
    <property type="entry name" value="ComF/GntX_DNA_util-trans"/>
</dbReference>
<reference evidence="3 4" key="1">
    <citation type="journal article" date="2016" name="Nat. Commun.">
        <title>Thousands of microbial genomes shed light on interconnected biogeochemical processes in an aquifer system.</title>
        <authorList>
            <person name="Anantharaman K."/>
            <person name="Brown C.T."/>
            <person name="Hug L.A."/>
            <person name="Sharon I."/>
            <person name="Castelle C.J."/>
            <person name="Probst A.J."/>
            <person name="Thomas B.C."/>
            <person name="Singh A."/>
            <person name="Wilkins M.J."/>
            <person name="Karaoz U."/>
            <person name="Brodie E.L."/>
            <person name="Williams K.H."/>
            <person name="Hubbard S.S."/>
            <person name="Banfield J.F."/>
        </authorList>
    </citation>
    <scope>NUCLEOTIDE SEQUENCE [LARGE SCALE GENOMIC DNA]</scope>
</reference>
<proteinExistence type="inferred from homology"/>
<dbReference type="STRING" id="1802223.A2358_04370"/>
<organism evidence="3 4">
    <name type="scientific">Candidatus Staskawiczbacteria bacterium RIFOXYB1_FULL_37_44</name>
    <dbReference type="NCBI Taxonomy" id="1802223"/>
    <lineage>
        <taxon>Bacteria</taxon>
        <taxon>Candidatus Staskawicziibacteriota</taxon>
    </lineage>
</organism>
<dbReference type="Proteomes" id="UP000178650">
    <property type="component" value="Unassembled WGS sequence"/>
</dbReference>
<dbReference type="CDD" id="cd06223">
    <property type="entry name" value="PRTases_typeI"/>
    <property type="match status" value="1"/>
</dbReference>
<dbReference type="InterPro" id="IPR000836">
    <property type="entry name" value="PRTase_dom"/>
</dbReference>
<dbReference type="PANTHER" id="PTHR47505">
    <property type="entry name" value="DNA UTILIZATION PROTEIN YHGH"/>
    <property type="match status" value="1"/>
</dbReference>
<comment type="similarity">
    <text evidence="1">Belongs to the ComF/GntX family.</text>
</comment>
<dbReference type="EMBL" id="MHPJ01000003">
    <property type="protein sequence ID" value="OGZ79485.1"/>
    <property type="molecule type" value="Genomic_DNA"/>
</dbReference>
<dbReference type="Pfam" id="PF00156">
    <property type="entry name" value="Pribosyltran"/>
    <property type="match status" value="1"/>
</dbReference>
<dbReference type="InterPro" id="IPR029057">
    <property type="entry name" value="PRTase-like"/>
</dbReference>
<dbReference type="Gene3D" id="3.40.50.2020">
    <property type="match status" value="1"/>
</dbReference>